<dbReference type="EMBL" id="JAVLET010000011">
    <property type="protein sequence ID" value="KAL0467014.1"/>
    <property type="molecule type" value="Genomic_DNA"/>
</dbReference>
<feature type="compositionally biased region" description="Basic and acidic residues" evidence="1">
    <location>
        <begin position="33"/>
        <end position="63"/>
    </location>
</feature>
<gene>
    <name evidence="2" type="ORF">QR685DRAFT_575062</name>
</gene>
<feature type="region of interest" description="Disordered" evidence="1">
    <location>
        <begin position="1"/>
        <end position="72"/>
    </location>
</feature>
<reference evidence="2 3" key="1">
    <citation type="submission" date="2023-09" db="EMBL/GenBank/DDBJ databases">
        <title>Multi-omics analysis of a traditional fermented food reveals byproduct-associated fungal strains for waste-to-food upcycling.</title>
        <authorList>
            <consortium name="Lawrence Berkeley National Laboratory"/>
            <person name="Rekdal V.M."/>
            <person name="Villalobos-Escobedo J.M."/>
            <person name="Rodriguez-Valeron N."/>
            <person name="Garcia M.O."/>
            <person name="Vasquez D.P."/>
            <person name="Damayanti I."/>
            <person name="Sorensen P.M."/>
            <person name="Baidoo E.E."/>
            <person name="De Carvalho A.C."/>
            <person name="Riley R."/>
            <person name="Lipzen A."/>
            <person name="He G."/>
            <person name="Yan M."/>
            <person name="Haridas S."/>
            <person name="Daum C."/>
            <person name="Yoshinaga Y."/>
            <person name="Ng V."/>
            <person name="Grigoriev I.V."/>
            <person name="Munk R."/>
            <person name="Nuraida L."/>
            <person name="Wijaya C.H."/>
            <person name="Morales P.-C."/>
            <person name="Keasling J.D."/>
        </authorList>
    </citation>
    <scope>NUCLEOTIDE SEQUENCE [LARGE SCALE GENOMIC DNA]</scope>
    <source>
        <strain evidence="2 3">FGSC 2613</strain>
    </source>
</reference>
<feature type="compositionally biased region" description="Basic and acidic residues" evidence="1">
    <location>
        <begin position="12"/>
        <end position="22"/>
    </location>
</feature>
<evidence type="ECO:0000313" key="3">
    <source>
        <dbReference type="Proteomes" id="UP001451303"/>
    </source>
</evidence>
<evidence type="ECO:0000313" key="2">
    <source>
        <dbReference type="EMBL" id="KAL0467014.1"/>
    </source>
</evidence>
<dbReference type="Proteomes" id="UP001451303">
    <property type="component" value="Unassembled WGS sequence"/>
</dbReference>
<evidence type="ECO:0000256" key="1">
    <source>
        <dbReference type="SAM" id="MobiDB-lite"/>
    </source>
</evidence>
<sequence>MLVHRQKVWGKSVDRKQVERREVKTRRLGMGPEGEREGRYEEQPANKGRARSEGREEERKQEQRVSSMYGESVNGSGSVGFGGLSHQSLADMATEGSPHIHGVWLLPPFSVVLARRNKGEHVPWSKMFQTKHRKLDDIIRLVKVTSHGS</sequence>
<proteinExistence type="predicted"/>
<organism evidence="2 3">
    <name type="scientific">Neurospora intermedia</name>
    <dbReference type="NCBI Taxonomy" id="5142"/>
    <lineage>
        <taxon>Eukaryota</taxon>
        <taxon>Fungi</taxon>
        <taxon>Dikarya</taxon>
        <taxon>Ascomycota</taxon>
        <taxon>Pezizomycotina</taxon>
        <taxon>Sordariomycetes</taxon>
        <taxon>Sordariomycetidae</taxon>
        <taxon>Sordariales</taxon>
        <taxon>Sordariaceae</taxon>
        <taxon>Neurospora</taxon>
    </lineage>
</organism>
<comment type="caution">
    <text evidence="2">The sequence shown here is derived from an EMBL/GenBank/DDBJ whole genome shotgun (WGS) entry which is preliminary data.</text>
</comment>
<accession>A0ABR3D306</accession>
<protein>
    <submittedName>
        <fullName evidence="2">Uncharacterized protein</fullName>
    </submittedName>
</protein>
<name>A0ABR3D306_NEUIN</name>
<keyword evidence="3" id="KW-1185">Reference proteome</keyword>